<dbReference type="InterPro" id="IPR003661">
    <property type="entry name" value="HisK_dim/P_dom"/>
</dbReference>
<evidence type="ECO:0000256" key="3">
    <source>
        <dbReference type="SAM" id="MobiDB-lite"/>
    </source>
</evidence>
<dbReference type="SUPFAM" id="SSF47384">
    <property type="entry name" value="Homodimeric domain of signal transducing histidine kinase"/>
    <property type="match status" value="1"/>
</dbReference>
<feature type="region of interest" description="Disordered" evidence="3">
    <location>
        <begin position="204"/>
        <end position="280"/>
    </location>
</feature>
<dbReference type="PANTHER" id="PTHR43719:SF28">
    <property type="entry name" value="PEROXIDE STRESS-ACTIVATED HISTIDINE KINASE MAK1-RELATED"/>
    <property type="match status" value="1"/>
</dbReference>
<dbReference type="Gene3D" id="3.40.50.2300">
    <property type="match status" value="2"/>
</dbReference>
<evidence type="ECO:0000256" key="2">
    <source>
        <dbReference type="PROSITE-ProRule" id="PRU00169"/>
    </source>
</evidence>
<protein>
    <recommendedName>
        <fullName evidence="4">Response regulatory domain-containing protein</fullName>
    </recommendedName>
</protein>
<gene>
    <name evidence="5" type="ORF">ACOF00016_LOCUS3433</name>
</gene>
<dbReference type="CDD" id="cd17546">
    <property type="entry name" value="REC_hyHK_CKI1_RcsC-like"/>
    <property type="match status" value="1"/>
</dbReference>
<dbReference type="PROSITE" id="PS50110">
    <property type="entry name" value="RESPONSE_REGULATORY"/>
    <property type="match status" value="1"/>
</dbReference>
<feature type="compositionally biased region" description="Polar residues" evidence="3">
    <location>
        <begin position="250"/>
        <end position="263"/>
    </location>
</feature>
<dbReference type="InterPro" id="IPR011006">
    <property type="entry name" value="CheY-like_superfamily"/>
</dbReference>
<keyword evidence="1 2" id="KW-0597">Phosphoprotein</keyword>
<dbReference type="AlphaFoldDB" id="A0A7S3P4X5"/>
<dbReference type="PANTHER" id="PTHR43719">
    <property type="entry name" value="TWO-COMPONENT HISTIDINE KINASE"/>
    <property type="match status" value="1"/>
</dbReference>
<evidence type="ECO:0000256" key="1">
    <source>
        <dbReference type="ARBA" id="ARBA00022553"/>
    </source>
</evidence>
<feature type="compositionally biased region" description="Low complexity" evidence="3">
    <location>
        <begin position="216"/>
        <end position="229"/>
    </location>
</feature>
<dbReference type="InterPro" id="IPR029016">
    <property type="entry name" value="GAF-like_dom_sf"/>
</dbReference>
<dbReference type="Gene3D" id="3.30.450.40">
    <property type="match status" value="1"/>
</dbReference>
<dbReference type="Pfam" id="PF00512">
    <property type="entry name" value="HisKA"/>
    <property type="match status" value="1"/>
</dbReference>
<dbReference type="Gene3D" id="1.10.287.130">
    <property type="match status" value="1"/>
</dbReference>
<dbReference type="InterPro" id="IPR001789">
    <property type="entry name" value="Sig_transdc_resp-reg_receiver"/>
</dbReference>
<dbReference type="InterPro" id="IPR036097">
    <property type="entry name" value="HisK_dim/P_sf"/>
</dbReference>
<evidence type="ECO:0000259" key="4">
    <source>
        <dbReference type="PROSITE" id="PS50110"/>
    </source>
</evidence>
<dbReference type="Pfam" id="PF00072">
    <property type="entry name" value="Response_reg"/>
    <property type="match status" value="1"/>
</dbReference>
<name>A0A7S3P4X5_9STRA</name>
<dbReference type="SMART" id="SM00388">
    <property type="entry name" value="HisKA"/>
    <property type="match status" value="1"/>
</dbReference>
<proteinExistence type="predicted"/>
<dbReference type="InterPro" id="IPR050956">
    <property type="entry name" value="2C_system_His_kinase"/>
</dbReference>
<dbReference type="SUPFAM" id="SSF55781">
    <property type="entry name" value="GAF domain-like"/>
    <property type="match status" value="1"/>
</dbReference>
<dbReference type="EMBL" id="HBIM01004007">
    <property type="protein sequence ID" value="CAE0405406.1"/>
    <property type="molecule type" value="Transcribed_RNA"/>
</dbReference>
<evidence type="ECO:0000313" key="5">
    <source>
        <dbReference type="EMBL" id="CAE0405406.1"/>
    </source>
</evidence>
<dbReference type="GO" id="GO:0000155">
    <property type="term" value="F:phosphorelay sensor kinase activity"/>
    <property type="evidence" value="ECO:0007669"/>
    <property type="project" value="InterPro"/>
</dbReference>
<dbReference type="SMART" id="SM00448">
    <property type="entry name" value="REC"/>
    <property type="match status" value="1"/>
</dbReference>
<feature type="compositionally biased region" description="Basic and acidic residues" evidence="3">
    <location>
        <begin position="230"/>
        <end position="249"/>
    </location>
</feature>
<dbReference type="SUPFAM" id="SSF52172">
    <property type="entry name" value="CheY-like"/>
    <property type="match status" value="1"/>
</dbReference>
<sequence>MARQVFGVKISFISIIDLGRCLFLALDGLDIRQVPRRQTFCSHAVISSQDFYEVRDAQQDAIFCQYPMVKAGLVRYYAAYPLVCPDTGYRLGCFTIVDDTPRPAGLSETQRQTLQLLARVAMQDLRKHRQVSQARQQLRDMAQHVATLSHDLVTPLSGVQMALSLLQQSLSSSSSDGWTAEQQESLDTLHRCTAAMERTCNQLRDTLRGDPTLDISSSSSKATNNNSNNEKVEKDSINITTKRKEERQNHQTNPAAASPISSCKRQKMSPVTPLEQHNTNNDEVVLVRPKTSAMNLTEKQPQHQRTALVVEDAALVRKIMARALERLGWQVVQAENGQVGLHLLQQRLYDVCFMDFLMPVLDGFDCCRLLREWETTHRPSPQQRQYIVGMSAHASPKDAEQGLVLGMNDFVSKPLKFDDLQALLKGLPPLSLTGCGDKSIAITHGNNALHLPPLPPPESQQELEHSCLLIGSPCFVSAVEQQIKQKTKWTVTTATLPNVGGSTLRSRHWSLVLVDNACFSGDDNNNMTGTQFLQDFREWEQHNRIHLQRHVFLCGASLSSVLPCHGKTTKVAACLPKGVDGTLQKPIQNHDLEAVLQASEQCRLGEELLTRY</sequence>
<organism evidence="5">
    <name type="scientific">Amphora coffeiformis</name>
    <dbReference type="NCBI Taxonomy" id="265554"/>
    <lineage>
        <taxon>Eukaryota</taxon>
        <taxon>Sar</taxon>
        <taxon>Stramenopiles</taxon>
        <taxon>Ochrophyta</taxon>
        <taxon>Bacillariophyta</taxon>
        <taxon>Bacillariophyceae</taxon>
        <taxon>Bacillariophycidae</taxon>
        <taxon>Thalassiophysales</taxon>
        <taxon>Catenulaceae</taxon>
        <taxon>Amphora</taxon>
    </lineage>
</organism>
<feature type="domain" description="Response regulatory" evidence="4">
    <location>
        <begin position="306"/>
        <end position="428"/>
    </location>
</feature>
<feature type="modified residue" description="4-aspartylphosphate" evidence="2">
    <location>
        <position position="355"/>
    </location>
</feature>
<reference evidence="5" key="1">
    <citation type="submission" date="2021-01" db="EMBL/GenBank/DDBJ databases">
        <authorList>
            <person name="Corre E."/>
            <person name="Pelletier E."/>
            <person name="Niang G."/>
            <person name="Scheremetjew M."/>
            <person name="Finn R."/>
            <person name="Kale V."/>
            <person name="Holt S."/>
            <person name="Cochrane G."/>
            <person name="Meng A."/>
            <person name="Brown T."/>
            <person name="Cohen L."/>
        </authorList>
    </citation>
    <scope>NUCLEOTIDE SEQUENCE</scope>
    <source>
        <strain evidence="5">CCMP127</strain>
    </source>
</reference>
<dbReference type="CDD" id="cd00082">
    <property type="entry name" value="HisKA"/>
    <property type="match status" value="1"/>
</dbReference>
<accession>A0A7S3P4X5</accession>